<protein>
    <submittedName>
        <fullName evidence="2">Uncharacterized protein</fullName>
    </submittedName>
</protein>
<keyword evidence="3" id="KW-1185">Reference proteome</keyword>
<dbReference type="AlphaFoldDB" id="K0UB28"/>
<feature type="region of interest" description="Disordered" evidence="1">
    <location>
        <begin position="16"/>
        <end position="39"/>
    </location>
</feature>
<comment type="caution">
    <text evidence="2">The sequence shown here is derived from an EMBL/GenBank/DDBJ whole genome shotgun (WGS) entry which is preliminary data.</text>
</comment>
<dbReference type="eggNOG" id="COG4842">
    <property type="taxonomic scope" value="Bacteria"/>
</dbReference>
<organism evidence="2 3">
    <name type="scientific">Mycolicibacterium vaccae ATCC 25954</name>
    <dbReference type="NCBI Taxonomy" id="1194972"/>
    <lineage>
        <taxon>Bacteria</taxon>
        <taxon>Bacillati</taxon>
        <taxon>Actinomycetota</taxon>
        <taxon>Actinomycetes</taxon>
        <taxon>Mycobacteriales</taxon>
        <taxon>Mycobacteriaceae</taxon>
        <taxon>Mycolicibacterium</taxon>
    </lineage>
</organism>
<dbReference type="PATRIC" id="fig|1194972.3.peg.5656"/>
<proteinExistence type="predicted"/>
<accession>K0UB28</accession>
<dbReference type="Proteomes" id="UP000006072">
    <property type="component" value="Unassembled WGS sequence"/>
</dbReference>
<dbReference type="EMBL" id="ALQA01000113">
    <property type="protein sequence ID" value="EJZ04517.1"/>
    <property type="molecule type" value="Genomic_DNA"/>
</dbReference>
<reference evidence="2 3" key="1">
    <citation type="journal article" date="2012" name="J. Bacteriol.">
        <title>Complete Genome Sequence of Mycobacterium vaccae Type Strain ATCC 25954.</title>
        <authorList>
            <person name="Ho Y.S."/>
            <person name="Adroub S.A."/>
            <person name="Abadi M."/>
            <person name="Al Alwan B."/>
            <person name="Alkhateeb R."/>
            <person name="Gao G."/>
            <person name="Ragab A."/>
            <person name="Ali S."/>
            <person name="van Soolingen D."/>
            <person name="Bitter W."/>
            <person name="Pain A."/>
            <person name="Abdallah A.M."/>
        </authorList>
    </citation>
    <scope>NUCLEOTIDE SEQUENCE [LARGE SCALE GENOMIC DNA]</scope>
    <source>
        <strain evidence="2 3">ATCC 25954</strain>
    </source>
</reference>
<dbReference type="HOGENOM" id="CLU_142297_1_1_11"/>
<evidence type="ECO:0000313" key="3">
    <source>
        <dbReference type="Proteomes" id="UP000006072"/>
    </source>
</evidence>
<evidence type="ECO:0000313" key="2">
    <source>
        <dbReference type="EMBL" id="EJZ04517.1"/>
    </source>
</evidence>
<evidence type="ECO:0000256" key="1">
    <source>
        <dbReference type="SAM" id="MobiDB-lite"/>
    </source>
</evidence>
<gene>
    <name evidence="2" type="ORF">MVAC_28523</name>
</gene>
<name>K0UB28_MYCVA</name>
<feature type="compositionally biased region" description="Basic and acidic residues" evidence="1">
    <location>
        <begin position="23"/>
        <end position="39"/>
    </location>
</feature>
<sequence length="76" mass="8197">MKGVLSRLSVKLAAEGAPWGDDDSGRKFRHGDGDDKGYEGQRAWVEGSVAAKAELLDEYADGLRTGADTLERTDDI</sequence>